<dbReference type="Pfam" id="PF18765">
    <property type="entry name" value="Polbeta"/>
    <property type="match status" value="1"/>
</dbReference>
<evidence type="ECO:0000259" key="1">
    <source>
        <dbReference type="Pfam" id="PF18765"/>
    </source>
</evidence>
<dbReference type="Proteomes" id="UP000007883">
    <property type="component" value="Chromosome"/>
</dbReference>
<feature type="domain" description="Polymerase beta nucleotidyltransferase" evidence="1">
    <location>
        <begin position="83"/>
        <end position="152"/>
    </location>
</feature>
<dbReference type="CDD" id="cd05403">
    <property type="entry name" value="NT_KNTase_like"/>
    <property type="match status" value="1"/>
</dbReference>
<dbReference type="InterPro" id="IPR036390">
    <property type="entry name" value="WH_DNA-bd_sf"/>
</dbReference>
<dbReference type="InterPro" id="IPR043519">
    <property type="entry name" value="NT_sf"/>
</dbReference>
<dbReference type="Gene3D" id="3.30.460.10">
    <property type="entry name" value="Beta Polymerase, domain 2"/>
    <property type="match status" value="1"/>
</dbReference>
<dbReference type="EMBL" id="AP012320">
    <property type="protein sequence ID" value="BAL97184.1"/>
    <property type="molecule type" value="Genomic_DNA"/>
</dbReference>
<evidence type="ECO:0000313" key="3">
    <source>
        <dbReference type="Proteomes" id="UP000007883"/>
    </source>
</evidence>
<dbReference type="eggNOG" id="COG1708">
    <property type="taxonomic scope" value="Bacteria"/>
</dbReference>
<organism evidence="2 3">
    <name type="scientific">Rubrivivax gelatinosus (strain NBRC 100245 / IL144)</name>
    <dbReference type="NCBI Taxonomy" id="983917"/>
    <lineage>
        <taxon>Bacteria</taxon>
        <taxon>Pseudomonadati</taxon>
        <taxon>Pseudomonadota</taxon>
        <taxon>Betaproteobacteria</taxon>
        <taxon>Burkholderiales</taxon>
        <taxon>Sphaerotilaceae</taxon>
        <taxon>Rubrivivax</taxon>
    </lineage>
</organism>
<keyword evidence="3" id="KW-1185">Reference proteome</keyword>
<dbReference type="InterPro" id="IPR041633">
    <property type="entry name" value="Polbeta"/>
</dbReference>
<reference evidence="2 3" key="1">
    <citation type="journal article" date="2012" name="J. Bacteriol.">
        <title>Complete genome sequence of phototrophic betaproteobacterium Rubrivivax gelatinosus IL144.</title>
        <authorList>
            <person name="Nagashima S."/>
            <person name="Kamimura A."/>
            <person name="Shimizu T."/>
            <person name="Nakamura-isaki S."/>
            <person name="Aono E."/>
            <person name="Sakamoto K."/>
            <person name="Ichikawa N."/>
            <person name="Nakazawa H."/>
            <person name="Sekine M."/>
            <person name="Yamazaki S."/>
            <person name="Fujita N."/>
            <person name="Shimada K."/>
            <person name="Hanada S."/>
            <person name="Nagashima K.V.P."/>
        </authorList>
    </citation>
    <scope>NUCLEOTIDE SEQUENCE [LARGE SCALE GENOMIC DNA]</scope>
    <source>
        <strain evidence="3">NBRC 100245 / IL144</strain>
    </source>
</reference>
<gene>
    <name evidence="2" type="ordered locus">RGE_38450</name>
</gene>
<name>I0HVZ7_RUBGI</name>
<dbReference type="GO" id="GO:0016740">
    <property type="term" value="F:transferase activity"/>
    <property type="evidence" value="ECO:0007669"/>
    <property type="project" value="UniProtKB-KW"/>
</dbReference>
<keyword evidence="2" id="KW-0808">Transferase</keyword>
<protein>
    <submittedName>
        <fullName evidence="2">Putative nucleotidyltransferase</fullName>
    </submittedName>
</protein>
<proteinExistence type="predicted"/>
<dbReference type="KEGG" id="rge:RGE_38450"/>
<dbReference type="STRING" id="983917.RGE_38450"/>
<evidence type="ECO:0000313" key="2">
    <source>
        <dbReference type="EMBL" id="BAL97184.1"/>
    </source>
</evidence>
<dbReference type="SUPFAM" id="SSF81301">
    <property type="entry name" value="Nucleotidyltransferase"/>
    <property type="match status" value="1"/>
</dbReference>
<dbReference type="SUPFAM" id="SSF46785">
    <property type="entry name" value="Winged helix' DNA-binding domain"/>
    <property type="match status" value="1"/>
</dbReference>
<dbReference type="AlphaFoldDB" id="I0HVZ7"/>
<sequence length="191" mass="20974">MRVLRALCTDGAPQSAPRLAAMAGLTPPGTRGVLEPLVRQRLVKVHGSGRAQLYELDTRHPLASSLVDLFQGERRRWEELVESIRGALVHDDAITAAWLYGSVARGHDSPDSDLDLALLVETHGVADRVREALMPLEDAQQIRISLTALTKQELLALPEGDRWWTEVVRDGRVLKGAAPDQARRRLGSATP</sequence>
<accession>I0HVZ7</accession>
<dbReference type="HOGENOM" id="CLU_1425172_0_0_4"/>